<comment type="caution">
    <text evidence="18">The sequence shown here is derived from an EMBL/GenBank/DDBJ whole genome shotgun (WGS) entry which is preliminary data.</text>
</comment>
<comment type="catalytic activity">
    <reaction evidence="12 14">
        <text>(9Z)-hexadecenoyl-[ACP] + malonyl-[ACP] + H(+) = 3-oxo-(11Z)-octadecenoyl-[ACP] + holo-[ACP] + CO2</text>
        <dbReference type="Rhea" id="RHEA:55040"/>
        <dbReference type="Rhea" id="RHEA-COMP:9623"/>
        <dbReference type="Rhea" id="RHEA-COMP:9685"/>
        <dbReference type="Rhea" id="RHEA-COMP:10800"/>
        <dbReference type="Rhea" id="RHEA-COMP:14074"/>
        <dbReference type="ChEBI" id="CHEBI:15378"/>
        <dbReference type="ChEBI" id="CHEBI:16526"/>
        <dbReference type="ChEBI" id="CHEBI:64479"/>
        <dbReference type="ChEBI" id="CHEBI:78449"/>
        <dbReference type="ChEBI" id="CHEBI:83989"/>
        <dbReference type="ChEBI" id="CHEBI:138538"/>
        <dbReference type="EC" id="2.3.1.179"/>
    </reaction>
</comment>
<dbReference type="InterPro" id="IPR014030">
    <property type="entry name" value="Ketoacyl_synth_N"/>
</dbReference>
<keyword evidence="9 14" id="KW-0275">Fatty acid biosynthesis</keyword>
<evidence type="ECO:0000256" key="9">
    <source>
        <dbReference type="ARBA" id="ARBA00023160"/>
    </source>
</evidence>
<dbReference type="PIRSF" id="PIRSF000447">
    <property type="entry name" value="KAS_II"/>
    <property type="match status" value="1"/>
</dbReference>
<dbReference type="SUPFAM" id="SSF53901">
    <property type="entry name" value="Thiolase-like"/>
    <property type="match status" value="2"/>
</dbReference>
<dbReference type="CDD" id="cd00834">
    <property type="entry name" value="KAS_I_II"/>
    <property type="match status" value="1"/>
</dbReference>
<dbReference type="NCBIfam" id="NF005589">
    <property type="entry name" value="PRK07314.1"/>
    <property type="match status" value="1"/>
</dbReference>
<evidence type="ECO:0000256" key="2">
    <source>
        <dbReference type="ARBA" id="ARBA00008467"/>
    </source>
</evidence>
<dbReference type="InterPro" id="IPR017568">
    <property type="entry name" value="3-oxoacyl-ACP_synth-2"/>
</dbReference>
<keyword evidence="5 14" id="KW-0444">Lipid biosynthesis</keyword>
<comment type="pathway">
    <text evidence="1 14">Lipid metabolism; fatty acid biosynthesis.</text>
</comment>
<comment type="catalytic activity">
    <reaction evidence="13 14">
        <text>a fatty acyl-[ACP] + malonyl-[ACP] + H(+) = a 3-oxoacyl-[ACP] + holo-[ACP] + CO2</text>
        <dbReference type="Rhea" id="RHEA:22836"/>
        <dbReference type="Rhea" id="RHEA-COMP:9623"/>
        <dbReference type="Rhea" id="RHEA-COMP:9685"/>
        <dbReference type="Rhea" id="RHEA-COMP:9916"/>
        <dbReference type="Rhea" id="RHEA-COMP:14125"/>
        <dbReference type="ChEBI" id="CHEBI:15378"/>
        <dbReference type="ChEBI" id="CHEBI:16526"/>
        <dbReference type="ChEBI" id="CHEBI:64479"/>
        <dbReference type="ChEBI" id="CHEBI:78449"/>
        <dbReference type="ChEBI" id="CHEBI:78776"/>
        <dbReference type="ChEBI" id="CHEBI:138651"/>
    </reaction>
</comment>
<evidence type="ECO:0000256" key="14">
    <source>
        <dbReference type="PIRNR" id="PIRNR000447"/>
    </source>
</evidence>
<feature type="active site" description="For beta-ketoacyl synthase activity" evidence="15">
    <location>
        <position position="187"/>
    </location>
</feature>
<evidence type="ECO:0000256" key="8">
    <source>
        <dbReference type="ARBA" id="ARBA00023098"/>
    </source>
</evidence>
<dbReference type="Proteomes" id="UP000559598">
    <property type="component" value="Unassembled WGS sequence"/>
</dbReference>
<accession>A0A840DVH7</accession>
<evidence type="ECO:0000256" key="3">
    <source>
        <dbReference type="ARBA" id="ARBA00012356"/>
    </source>
</evidence>
<evidence type="ECO:0000259" key="17">
    <source>
        <dbReference type="PROSITE" id="PS52004"/>
    </source>
</evidence>
<evidence type="ECO:0000256" key="16">
    <source>
        <dbReference type="RuleBase" id="RU003694"/>
    </source>
</evidence>
<evidence type="ECO:0000256" key="6">
    <source>
        <dbReference type="ARBA" id="ARBA00022679"/>
    </source>
</evidence>
<evidence type="ECO:0000256" key="12">
    <source>
        <dbReference type="ARBA" id="ARBA00047318"/>
    </source>
</evidence>
<dbReference type="PANTHER" id="PTHR11712:SF336">
    <property type="entry name" value="3-OXOACYL-[ACYL-CARRIER-PROTEIN] SYNTHASE, MITOCHONDRIAL"/>
    <property type="match status" value="1"/>
</dbReference>
<protein>
    <recommendedName>
        <fullName evidence="4 14">3-oxoacyl-[acyl-carrier-protein] synthase 2</fullName>
        <ecNumber evidence="3 14">2.3.1.179</ecNumber>
    </recommendedName>
</protein>
<evidence type="ECO:0000313" key="18">
    <source>
        <dbReference type="EMBL" id="MBB4074417.1"/>
    </source>
</evidence>
<evidence type="ECO:0000256" key="15">
    <source>
        <dbReference type="PIRSR" id="PIRSR000447-1"/>
    </source>
</evidence>
<comment type="function">
    <text evidence="11 14">Involved in the type II fatty acid elongation cycle. Catalyzes the elongation of a wide range of acyl-ACP by the addition of two carbons from malonyl-ACP to an acyl acceptor. Can efficiently catalyze the conversion of palmitoleoyl-ACP (cis-hexadec-9-enoyl-ACP) to cis-vaccenoyl-ACP (cis-octadec-11-enoyl-ACP), an essential step in the thermal regulation of fatty acid composition.</text>
</comment>
<keyword evidence="19" id="KW-1185">Reference proteome</keyword>
<evidence type="ECO:0000256" key="13">
    <source>
        <dbReference type="ARBA" id="ARBA00047659"/>
    </source>
</evidence>
<proteinExistence type="inferred from homology"/>
<organism evidence="18 19">
    <name type="scientific">Anoxybacteroides voinovskiense</name>
    <dbReference type="NCBI Taxonomy" id="230470"/>
    <lineage>
        <taxon>Bacteria</taxon>
        <taxon>Bacillati</taxon>
        <taxon>Bacillota</taxon>
        <taxon>Bacilli</taxon>
        <taxon>Bacillales</taxon>
        <taxon>Anoxybacillaceae</taxon>
        <taxon>Anoxybacteroides</taxon>
    </lineage>
</organism>
<sequence length="435" mass="46704">MGRHRIEMGPLTTVITKGKRGKQMKKRRVVVTGLGAVTPLGNDVETTWKNIIAGQNGIGPLTRVNPDDFPAKVAAELKDFNPEQFMDKREARKMDRFTQYAVAASLMAVKDAHLTITEENAPRVGVWIGSGIGGMETFEQQFEVFQQRGYRRVSPFFVPMMIPDMAAGQVSIVLGAKGINSCTVTACATGANSIGDAFKVIERGDADVMITGGTEAPITRMALAGFCANTALSTNPDPNTASRPFDKNRDGFVMGEGAGILVLEELEHALKRGARIYAEIVGYGATGDAYHITAPAPGGEGGVRAMRQALADAGLRPEDIDYINAHGTSTDYNDKYETMAIKEVFGDHAYKLAVSSTKSMTGHLLGAAGAVEAIFSILSIVDGVIPPTIHYETPDPECDLDYVPNVARKQEVRAALSNSLGFGGHNATLIFKKYE</sequence>
<dbReference type="NCBIfam" id="TIGR03150">
    <property type="entry name" value="fabF"/>
    <property type="match status" value="1"/>
</dbReference>
<dbReference type="EC" id="2.3.1.179" evidence="3 14"/>
<evidence type="ECO:0000256" key="11">
    <source>
        <dbReference type="ARBA" id="ARBA00024006"/>
    </source>
</evidence>
<dbReference type="InterPro" id="IPR020841">
    <property type="entry name" value="PKS_Beta-ketoAc_synthase_dom"/>
</dbReference>
<evidence type="ECO:0000256" key="10">
    <source>
        <dbReference type="ARBA" id="ARBA00023315"/>
    </source>
</evidence>
<dbReference type="AlphaFoldDB" id="A0A840DVH7"/>
<dbReference type="NCBIfam" id="NF004970">
    <property type="entry name" value="PRK06333.1"/>
    <property type="match status" value="1"/>
</dbReference>
<dbReference type="Pfam" id="PF02801">
    <property type="entry name" value="Ketoacyl-synt_C"/>
    <property type="match status" value="1"/>
</dbReference>
<reference evidence="18 19" key="1">
    <citation type="submission" date="2020-08" db="EMBL/GenBank/DDBJ databases">
        <title>Genomic Encyclopedia of Type Strains, Phase IV (KMG-IV): sequencing the most valuable type-strain genomes for metagenomic binning, comparative biology and taxonomic classification.</title>
        <authorList>
            <person name="Goeker M."/>
        </authorList>
    </citation>
    <scope>NUCLEOTIDE SEQUENCE [LARGE SCALE GENOMIC DNA]</scope>
    <source>
        <strain evidence="18 19">DSM 17075</strain>
    </source>
</reference>
<evidence type="ECO:0000256" key="4">
    <source>
        <dbReference type="ARBA" id="ARBA00014657"/>
    </source>
</evidence>
<evidence type="ECO:0000256" key="1">
    <source>
        <dbReference type="ARBA" id="ARBA00005194"/>
    </source>
</evidence>
<keyword evidence="10 14" id="KW-0012">Acyltransferase</keyword>
<name>A0A840DVH7_9BACL</name>
<comment type="similarity">
    <text evidence="2 14 16">Belongs to the thiolase-like superfamily. Beta-ketoacyl-ACP synthases family.</text>
</comment>
<dbReference type="InterPro" id="IPR014031">
    <property type="entry name" value="Ketoacyl_synth_C"/>
</dbReference>
<dbReference type="GO" id="GO:0005829">
    <property type="term" value="C:cytosol"/>
    <property type="evidence" value="ECO:0007669"/>
    <property type="project" value="TreeGrafter"/>
</dbReference>
<evidence type="ECO:0000313" key="19">
    <source>
        <dbReference type="Proteomes" id="UP000559598"/>
    </source>
</evidence>
<dbReference type="EMBL" id="JACIDE010000014">
    <property type="protein sequence ID" value="MBB4074417.1"/>
    <property type="molecule type" value="Genomic_DNA"/>
</dbReference>
<dbReference type="FunFam" id="3.40.47.10:FF:000026">
    <property type="entry name" value="3-oxoacyl-[acyl-carrier-protein] synthase 2"/>
    <property type="match status" value="1"/>
</dbReference>
<dbReference type="InterPro" id="IPR000794">
    <property type="entry name" value="Beta-ketoacyl_synthase"/>
</dbReference>
<keyword evidence="6 14" id="KW-0808">Transferase</keyword>
<dbReference type="InterPro" id="IPR016039">
    <property type="entry name" value="Thiolase-like"/>
</dbReference>
<dbReference type="Gene3D" id="3.40.47.10">
    <property type="match status" value="1"/>
</dbReference>
<gene>
    <name evidence="18" type="ORF">GGR02_002183</name>
</gene>
<feature type="domain" description="Ketosynthase family 3 (KS3)" evidence="17">
    <location>
        <begin position="26"/>
        <end position="433"/>
    </location>
</feature>
<dbReference type="GO" id="GO:0006633">
    <property type="term" value="P:fatty acid biosynthetic process"/>
    <property type="evidence" value="ECO:0007669"/>
    <property type="project" value="UniProtKB-UniRule"/>
</dbReference>
<dbReference type="Pfam" id="PF00109">
    <property type="entry name" value="ketoacyl-synt"/>
    <property type="match status" value="1"/>
</dbReference>
<keyword evidence="7" id="KW-0276">Fatty acid metabolism</keyword>
<dbReference type="InterPro" id="IPR018201">
    <property type="entry name" value="Ketoacyl_synth_AS"/>
</dbReference>
<dbReference type="PROSITE" id="PS52004">
    <property type="entry name" value="KS3_2"/>
    <property type="match status" value="1"/>
</dbReference>
<keyword evidence="8" id="KW-0443">Lipid metabolism</keyword>
<evidence type="ECO:0000256" key="5">
    <source>
        <dbReference type="ARBA" id="ARBA00022516"/>
    </source>
</evidence>
<dbReference type="SMART" id="SM00825">
    <property type="entry name" value="PKS_KS"/>
    <property type="match status" value="1"/>
</dbReference>
<dbReference type="PANTHER" id="PTHR11712">
    <property type="entry name" value="POLYKETIDE SYNTHASE-RELATED"/>
    <property type="match status" value="1"/>
</dbReference>
<dbReference type="PROSITE" id="PS00606">
    <property type="entry name" value="KS3_1"/>
    <property type="match status" value="1"/>
</dbReference>
<dbReference type="GO" id="GO:0004315">
    <property type="term" value="F:3-oxoacyl-[acyl-carrier-protein] synthase activity"/>
    <property type="evidence" value="ECO:0007669"/>
    <property type="project" value="UniProtKB-UniRule"/>
</dbReference>
<evidence type="ECO:0000256" key="7">
    <source>
        <dbReference type="ARBA" id="ARBA00022832"/>
    </source>
</evidence>
<dbReference type="UniPathway" id="UPA00094"/>